<keyword evidence="5" id="KW-0395">Inflammatory response</keyword>
<evidence type="ECO:0000313" key="8">
    <source>
        <dbReference type="Proteomes" id="UP000694392"/>
    </source>
</evidence>
<dbReference type="InterPro" id="IPR041267">
    <property type="entry name" value="NLRP_HD2"/>
</dbReference>
<evidence type="ECO:0000256" key="1">
    <source>
        <dbReference type="ARBA" id="ARBA00004496"/>
    </source>
</evidence>
<evidence type="ECO:0000256" key="4">
    <source>
        <dbReference type="ARBA" id="ARBA00022843"/>
    </source>
</evidence>
<dbReference type="Ensembl" id="ENSSPUT00000006304.1">
    <property type="protein sequence ID" value="ENSSPUP00000005924.1"/>
    <property type="gene ID" value="ENSSPUG00000004580.1"/>
</dbReference>
<dbReference type="GeneTree" id="ENSGT00940000159520"/>
<dbReference type="PANTHER" id="PTHR45690">
    <property type="entry name" value="NACHT, LRR AND PYD DOMAINS-CONTAINING PROTEIN 12"/>
    <property type="match status" value="1"/>
</dbReference>
<evidence type="ECO:0000259" key="6">
    <source>
        <dbReference type="Pfam" id="PF17776"/>
    </source>
</evidence>
<protein>
    <recommendedName>
        <fullName evidence="6">NACHT LRR and PYD domain-containing protein</fullName>
    </recommendedName>
</protein>
<dbReference type="InterPro" id="IPR050637">
    <property type="entry name" value="NLRP_innate_immun_reg"/>
</dbReference>
<evidence type="ECO:0000256" key="5">
    <source>
        <dbReference type="ARBA" id="ARBA00023198"/>
    </source>
</evidence>
<dbReference type="PANTHER" id="PTHR45690:SF19">
    <property type="entry name" value="NACHT, LRR AND PYD DOMAINS-CONTAINING PROTEIN 3"/>
    <property type="match status" value="1"/>
</dbReference>
<evidence type="ECO:0000256" key="2">
    <source>
        <dbReference type="ARBA" id="ARBA00022490"/>
    </source>
</evidence>
<keyword evidence="4" id="KW-0832">Ubl conjugation</keyword>
<sequence length="163" mass="19341">MLTVRFLFGLLNEERMKGMREKFGWTISPHIKTDLWEWVKATKQKANYPNWHQLEAFHCLYETQDENLVKRALDDLTELTMERIKFTPMDQLALSFCVKNCPNLETISLYRCLFLFEDHEKEVLPAPLRKLHHKNVGQHEDALKPSPLYLLCQALKEPKSKLR</sequence>
<reference evidence="7" key="2">
    <citation type="submission" date="2025-09" db="UniProtKB">
        <authorList>
            <consortium name="Ensembl"/>
        </authorList>
    </citation>
    <scope>IDENTIFICATION</scope>
</reference>
<keyword evidence="8" id="KW-1185">Reference proteome</keyword>
<accession>A0A8D0GGT3</accession>
<reference evidence="7" key="1">
    <citation type="submission" date="2025-08" db="UniProtKB">
        <authorList>
            <consortium name="Ensembl"/>
        </authorList>
    </citation>
    <scope>IDENTIFICATION</scope>
</reference>
<dbReference type="GO" id="GO:0005737">
    <property type="term" value="C:cytoplasm"/>
    <property type="evidence" value="ECO:0007669"/>
    <property type="project" value="UniProtKB-SubCell"/>
</dbReference>
<organism evidence="7 8">
    <name type="scientific">Sphenodon punctatus</name>
    <name type="common">Tuatara</name>
    <name type="synonym">Hatteria punctata</name>
    <dbReference type="NCBI Taxonomy" id="8508"/>
    <lineage>
        <taxon>Eukaryota</taxon>
        <taxon>Metazoa</taxon>
        <taxon>Chordata</taxon>
        <taxon>Craniata</taxon>
        <taxon>Vertebrata</taxon>
        <taxon>Euteleostomi</taxon>
        <taxon>Lepidosauria</taxon>
        <taxon>Sphenodontia</taxon>
        <taxon>Sphenodontidae</taxon>
        <taxon>Sphenodon</taxon>
    </lineage>
</organism>
<evidence type="ECO:0000256" key="3">
    <source>
        <dbReference type="ARBA" id="ARBA00022737"/>
    </source>
</evidence>
<keyword evidence="3" id="KW-0677">Repeat</keyword>
<proteinExistence type="predicted"/>
<feature type="domain" description="NACHT LRR and PYD" evidence="6">
    <location>
        <begin position="2"/>
        <end position="71"/>
    </location>
</feature>
<name>A0A8D0GGT3_SPHPU</name>
<evidence type="ECO:0000313" key="7">
    <source>
        <dbReference type="Ensembl" id="ENSSPUP00000005924.1"/>
    </source>
</evidence>
<dbReference type="AlphaFoldDB" id="A0A8D0GGT3"/>
<dbReference type="Proteomes" id="UP000694392">
    <property type="component" value="Unplaced"/>
</dbReference>
<dbReference type="Pfam" id="PF17776">
    <property type="entry name" value="NLRC4_HD2"/>
    <property type="match status" value="1"/>
</dbReference>
<dbReference type="SUPFAM" id="SSF52047">
    <property type="entry name" value="RNI-like"/>
    <property type="match status" value="1"/>
</dbReference>
<keyword evidence="2" id="KW-0963">Cytoplasm</keyword>
<comment type="subcellular location">
    <subcellularLocation>
        <location evidence="1">Cytoplasm</location>
    </subcellularLocation>
</comment>